<sequence>MKLAVLGATGRTGILVVREALARGHEVTAVVRNPDKLTDKHDNLQLDGSPFQGMRKVTFFTDLIRPMVDAMREVKVTRLVFMSSWYTKYNSADPFIVNWVLKPLLLGQSLHNKAEMEDFLETDCLDIRYTLVRPPQLTDSEPTGKPVLCMEGQSIKSAERKRFTCCRKDVAKFMIDITEKDEHIQKSMAIASG</sequence>
<name>A0ABY7FZS3_MYAAR</name>
<protein>
    <recommendedName>
        <fullName evidence="1">NAD(P)-binding domain-containing protein</fullName>
    </recommendedName>
</protein>
<dbReference type="InterPro" id="IPR016040">
    <property type="entry name" value="NAD(P)-bd_dom"/>
</dbReference>
<dbReference type="Gene3D" id="3.40.50.720">
    <property type="entry name" value="NAD(P)-binding Rossmann-like Domain"/>
    <property type="match status" value="2"/>
</dbReference>
<feature type="domain" description="NAD(P)-binding" evidence="1">
    <location>
        <begin position="7"/>
        <end position="44"/>
    </location>
</feature>
<dbReference type="SUPFAM" id="SSF51735">
    <property type="entry name" value="NAD(P)-binding Rossmann-fold domains"/>
    <property type="match status" value="1"/>
</dbReference>
<organism evidence="2 3">
    <name type="scientific">Mya arenaria</name>
    <name type="common">Soft-shell clam</name>
    <dbReference type="NCBI Taxonomy" id="6604"/>
    <lineage>
        <taxon>Eukaryota</taxon>
        <taxon>Metazoa</taxon>
        <taxon>Spiralia</taxon>
        <taxon>Lophotrochozoa</taxon>
        <taxon>Mollusca</taxon>
        <taxon>Bivalvia</taxon>
        <taxon>Autobranchia</taxon>
        <taxon>Heteroconchia</taxon>
        <taxon>Euheterodonta</taxon>
        <taxon>Imparidentia</taxon>
        <taxon>Neoheterodontei</taxon>
        <taxon>Myida</taxon>
        <taxon>Myoidea</taxon>
        <taxon>Myidae</taxon>
        <taxon>Mya</taxon>
    </lineage>
</organism>
<dbReference type="InterPro" id="IPR036291">
    <property type="entry name" value="NAD(P)-bd_dom_sf"/>
</dbReference>
<dbReference type="EMBL" id="CP111026">
    <property type="protein sequence ID" value="WAR27715.1"/>
    <property type="molecule type" value="Genomic_DNA"/>
</dbReference>
<accession>A0ABY7FZS3</accession>
<reference evidence="2" key="1">
    <citation type="submission" date="2022-11" db="EMBL/GenBank/DDBJ databases">
        <title>Centuries of genome instability and evolution in soft-shell clam transmissible cancer (bioRxiv).</title>
        <authorList>
            <person name="Hart S.F.M."/>
            <person name="Yonemitsu M.A."/>
            <person name="Giersch R.M."/>
            <person name="Beal B.F."/>
            <person name="Arriagada G."/>
            <person name="Davis B.W."/>
            <person name="Ostrander E.A."/>
            <person name="Goff S.P."/>
            <person name="Metzger M.J."/>
        </authorList>
    </citation>
    <scope>NUCLEOTIDE SEQUENCE</scope>
    <source>
        <strain evidence="2">MELC-2E11</strain>
        <tissue evidence="2">Siphon/mantle</tissue>
    </source>
</reference>
<dbReference type="Proteomes" id="UP001164746">
    <property type="component" value="Chromosome 15"/>
</dbReference>
<proteinExistence type="predicted"/>
<dbReference type="PANTHER" id="PTHR15020:SF50">
    <property type="entry name" value="UPF0659 PROTEIN YMR090W"/>
    <property type="match status" value="1"/>
</dbReference>
<dbReference type="Pfam" id="PF13460">
    <property type="entry name" value="NAD_binding_10"/>
    <property type="match status" value="2"/>
</dbReference>
<feature type="domain" description="NAD(P)-binding" evidence="1">
    <location>
        <begin position="62"/>
        <end position="179"/>
    </location>
</feature>
<evidence type="ECO:0000259" key="1">
    <source>
        <dbReference type="Pfam" id="PF13460"/>
    </source>
</evidence>
<keyword evidence="3" id="KW-1185">Reference proteome</keyword>
<evidence type="ECO:0000313" key="3">
    <source>
        <dbReference type="Proteomes" id="UP001164746"/>
    </source>
</evidence>
<gene>
    <name evidence="2" type="ORF">MAR_013419</name>
</gene>
<evidence type="ECO:0000313" key="2">
    <source>
        <dbReference type="EMBL" id="WAR27715.1"/>
    </source>
</evidence>
<dbReference type="PANTHER" id="PTHR15020">
    <property type="entry name" value="FLAVIN REDUCTASE-RELATED"/>
    <property type="match status" value="1"/>
</dbReference>